<organism evidence="3 4">
    <name type="scientific">Dyadobacter luteus</name>
    <dbReference type="NCBI Taxonomy" id="2259619"/>
    <lineage>
        <taxon>Bacteria</taxon>
        <taxon>Pseudomonadati</taxon>
        <taxon>Bacteroidota</taxon>
        <taxon>Cytophagia</taxon>
        <taxon>Cytophagales</taxon>
        <taxon>Spirosomataceae</taxon>
        <taxon>Dyadobacter</taxon>
    </lineage>
</organism>
<dbReference type="Proteomes" id="UP000256373">
    <property type="component" value="Unassembled WGS sequence"/>
</dbReference>
<evidence type="ECO:0000313" key="3">
    <source>
        <dbReference type="EMBL" id="REA59542.1"/>
    </source>
</evidence>
<sequence>MPLRSFDQIYRINEDSKVAKWSFAFLVFLLAILFLPWTQNIKSKGNITTLYQEHRAQNINSPIPGKIVKWAVREGEFVKKGDTIMHISEIKEDYLDPNLIGRTREQLEAKKGTIEFYERKAATASVQMEALRESEKLKIDQLNNKLKQLDNKLASEKAELEAVTNEYELAKNQYERQQKMYEDGLVSQTQLQQRNLAFQNALAKRVMVDNKLAQTQQEVINTRIEQNSVKQEYAEKISKTEGDRFQSMSNVTTGEAEVAKLENQVSNYIIRNDMYTILAPQDGQIVQANKAGIGEILKDGERIAVIVPTRVHYAVEMYVEPVDLPLISVGQKVRFMFDGFPAIVFSGWPNNSYGTFGGKIVAYENTISPNGMFRVLVEEDDTEDKKWPAQLKLGTGAQGIALLKDVPVWYELWRNINGFPPDYYNLQEQKANEKVKIK</sequence>
<dbReference type="PANTHER" id="PTHR30386:SF18">
    <property type="entry name" value="INNER MEMBRANE PROTEIN YIAV-RELATED"/>
    <property type="match status" value="1"/>
</dbReference>
<dbReference type="PRINTS" id="PR01490">
    <property type="entry name" value="RTXTOXIND"/>
</dbReference>
<keyword evidence="2" id="KW-0472">Membrane</keyword>
<dbReference type="EMBL" id="QNUL01000015">
    <property type="protein sequence ID" value="REA59542.1"/>
    <property type="molecule type" value="Genomic_DNA"/>
</dbReference>
<keyword evidence="4" id="KW-1185">Reference proteome</keyword>
<feature type="transmembrane region" description="Helical" evidence="2">
    <location>
        <begin position="21"/>
        <end position="38"/>
    </location>
</feature>
<gene>
    <name evidence="3" type="ORF">DSL64_17865</name>
</gene>
<name>A0A3D8Y8I2_9BACT</name>
<evidence type="ECO:0000313" key="4">
    <source>
        <dbReference type="Proteomes" id="UP000256373"/>
    </source>
</evidence>
<reference evidence="3 4" key="1">
    <citation type="submission" date="2018-07" db="EMBL/GenBank/DDBJ databases">
        <title>Dyadobacter roseus sp. nov., isolated from rose rhizosphere soil.</title>
        <authorList>
            <person name="Chen L."/>
        </authorList>
    </citation>
    <scope>NUCLEOTIDE SEQUENCE [LARGE SCALE GENOMIC DNA]</scope>
    <source>
        <strain evidence="3 4">RS19</strain>
    </source>
</reference>
<dbReference type="Gene3D" id="1.10.287.470">
    <property type="entry name" value="Helix hairpin bin"/>
    <property type="match status" value="1"/>
</dbReference>
<evidence type="ECO:0000256" key="1">
    <source>
        <dbReference type="SAM" id="Coils"/>
    </source>
</evidence>
<keyword evidence="1" id="KW-0175">Coiled coil</keyword>
<dbReference type="InterPro" id="IPR011053">
    <property type="entry name" value="Single_hybrid_motif"/>
</dbReference>
<dbReference type="OrthoDB" id="9760528at2"/>
<feature type="coiled-coil region" evidence="1">
    <location>
        <begin position="100"/>
        <end position="180"/>
    </location>
</feature>
<dbReference type="AlphaFoldDB" id="A0A3D8Y8I2"/>
<dbReference type="SUPFAM" id="SSF51230">
    <property type="entry name" value="Single hybrid motif"/>
    <property type="match status" value="1"/>
</dbReference>
<proteinExistence type="predicted"/>
<protein>
    <submittedName>
        <fullName evidence="3">Biotin attachment protein</fullName>
    </submittedName>
</protein>
<dbReference type="Gene3D" id="2.40.50.100">
    <property type="match status" value="1"/>
</dbReference>
<comment type="caution">
    <text evidence="3">The sequence shown here is derived from an EMBL/GenBank/DDBJ whole genome shotgun (WGS) entry which is preliminary data.</text>
</comment>
<dbReference type="InterPro" id="IPR050739">
    <property type="entry name" value="MFP"/>
</dbReference>
<accession>A0A3D8Y8I2</accession>
<keyword evidence="2" id="KW-1133">Transmembrane helix</keyword>
<keyword evidence="2" id="KW-0812">Transmembrane</keyword>
<dbReference type="PANTHER" id="PTHR30386">
    <property type="entry name" value="MEMBRANE FUSION SUBUNIT OF EMRAB-TOLC MULTIDRUG EFFLUX PUMP"/>
    <property type="match status" value="1"/>
</dbReference>
<evidence type="ECO:0000256" key="2">
    <source>
        <dbReference type="SAM" id="Phobius"/>
    </source>
</evidence>